<dbReference type="InterPro" id="IPR052945">
    <property type="entry name" value="Mitotic_Regulator"/>
</dbReference>
<dbReference type="Proteomes" id="UP000077315">
    <property type="component" value="Unassembled WGS sequence"/>
</dbReference>
<dbReference type="PANTHER" id="PTHR43628">
    <property type="entry name" value="ACTIVATOR OF C KINASE PROTEIN 1-RELATED"/>
    <property type="match status" value="1"/>
</dbReference>
<dbReference type="EMBL" id="KV440995">
    <property type="protein sequence ID" value="OAD68368.1"/>
    <property type="molecule type" value="Genomic_DNA"/>
</dbReference>
<dbReference type="RefSeq" id="XP_018286408.1">
    <property type="nucleotide sequence ID" value="XM_018428575.1"/>
</dbReference>
<dbReference type="GO" id="GO:0010972">
    <property type="term" value="P:negative regulation of G2/M transition of mitotic cell cycle"/>
    <property type="evidence" value="ECO:0007669"/>
    <property type="project" value="TreeGrafter"/>
</dbReference>
<dbReference type="Gene3D" id="1.25.40.10">
    <property type="entry name" value="Tetratricopeptide repeat domain"/>
    <property type="match status" value="1"/>
</dbReference>
<dbReference type="InParanoid" id="A0A162N483"/>
<dbReference type="Pfam" id="PF08238">
    <property type="entry name" value="Sel1"/>
    <property type="match status" value="3"/>
</dbReference>
<reference evidence="2" key="1">
    <citation type="submission" date="2015-06" db="EMBL/GenBank/DDBJ databases">
        <title>Expansion of signal transduction pathways in fungi by whole-genome duplication.</title>
        <authorList>
            <consortium name="DOE Joint Genome Institute"/>
            <person name="Corrochano L.M."/>
            <person name="Kuo A."/>
            <person name="Marcet-Houben M."/>
            <person name="Polaino S."/>
            <person name="Salamov A."/>
            <person name="Villalobos J.M."/>
            <person name="Alvarez M.I."/>
            <person name="Avalos J."/>
            <person name="Benito E.P."/>
            <person name="Benoit I."/>
            <person name="Burger G."/>
            <person name="Camino L.P."/>
            <person name="Canovas D."/>
            <person name="Cerda-Olmedo E."/>
            <person name="Cheng J.-F."/>
            <person name="Dominguez A."/>
            <person name="Elias M."/>
            <person name="Eslava A.P."/>
            <person name="Glaser F."/>
            <person name="Grimwood J."/>
            <person name="Gutierrez G."/>
            <person name="Heitman J."/>
            <person name="Henrissat B."/>
            <person name="Iturriaga E.A."/>
            <person name="Lang B.F."/>
            <person name="Lavin J.L."/>
            <person name="Lee S."/>
            <person name="Li W."/>
            <person name="Lindquist E."/>
            <person name="Lopez-Garcia S."/>
            <person name="Luque E.M."/>
            <person name="Marcos A.T."/>
            <person name="Martin J."/>
            <person name="McCluskey K."/>
            <person name="Medina H.R."/>
            <person name="Miralles-Duran A."/>
            <person name="Miyazaki A."/>
            <person name="Munoz-Torres E."/>
            <person name="Oguiza J.A."/>
            <person name="Ohm R."/>
            <person name="Olmedo M."/>
            <person name="Orejas M."/>
            <person name="Ortiz-Castellanos L."/>
            <person name="Pisabarro A.G."/>
            <person name="Rodriguez-Romero J."/>
            <person name="Ruiz-Herrera J."/>
            <person name="Ruiz-Vazquez R."/>
            <person name="Sanz C."/>
            <person name="Schackwitz W."/>
            <person name="Schmutz J."/>
            <person name="Shahriari M."/>
            <person name="Shelest E."/>
            <person name="Silva-Franco F."/>
            <person name="Soanes D."/>
            <person name="Syed K."/>
            <person name="Tagua V.G."/>
            <person name="Talbot N.J."/>
            <person name="Thon M."/>
            <person name="De vries R.P."/>
            <person name="Wiebenga A."/>
            <person name="Yadav J.S."/>
            <person name="Braun E.L."/>
            <person name="Baker S."/>
            <person name="Garre V."/>
            <person name="Horwitz B."/>
            <person name="Torres-Martinez S."/>
            <person name="Idnurm A."/>
            <person name="Herrera-Estrella A."/>
            <person name="Gabaldon T."/>
            <person name="Grigoriev I.V."/>
        </authorList>
    </citation>
    <scope>NUCLEOTIDE SEQUENCE [LARGE SCALE GENOMIC DNA]</scope>
    <source>
        <strain evidence="2">NRRL 1555(-)</strain>
    </source>
</reference>
<dbReference type="SMART" id="SM00671">
    <property type="entry name" value="SEL1"/>
    <property type="match status" value="3"/>
</dbReference>
<dbReference type="STRING" id="763407.A0A162N483"/>
<dbReference type="OrthoDB" id="2148946at2759"/>
<protein>
    <recommendedName>
        <fullName evidence="3">HCP-like protein</fullName>
    </recommendedName>
</protein>
<proteinExistence type="predicted"/>
<evidence type="ECO:0000313" key="1">
    <source>
        <dbReference type="EMBL" id="OAD68368.1"/>
    </source>
</evidence>
<gene>
    <name evidence="1" type="ORF">PHYBLDRAFT_117388</name>
</gene>
<dbReference type="AlphaFoldDB" id="A0A162N483"/>
<dbReference type="GO" id="GO:0032153">
    <property type="term" value="C:cell division site"/>
    <property type="evidence" value="ECO:0007669"/>
    <property type="project" value="TreeGrafter"/>
</dbReference>
<accession>A0A162N483</accession>
<evidence type="ECO:0008006" key="3">
    <source>
        <dbReference type="Google" id="ProtNLM"/>
    </source>
</evidence>
<organism evidence="1 2">
    <name type="scientific">Phycomyces blakesleeanus (strain ATCC 8743b / DSM 1359 / FGSC 10004 / NBRC 33097 / NRRL 1555)</name>
    <dbReference type="NCBI Taxonomy" id="763407"/>
    <lineage>
        <taxon>Eukaryota</taxon>
        <taxon>Fungi</taxon>
        <taxon>Fungi incertae sedis</taxon>
        <taxon>Mucoromycota</taxon>
        <taxon>Mucoromycotina</taxon>
        <taxon>Mucoromycetes</taxon>
        <taxon>Mucorales</taxon>
        <taxon>Phycomycetaceae</taxon>
        <taxon>Phycomyces</taxon>
    </lineage>
</organism>
<evidence type="ECO:0000313" key="2">
    <source>
        <dbReference type="Proteomes" id="UP000077315"/>
    </source>
</evidence>
<dbReference type="SUPFAM" id="SSF81901">
    <property type="entry name" value="HCP-like"/>
    <property type="match status" value="1"/>
</dbReference>
<name>A0A162N483_PHYB8</name>
<dbReference type="GeneID" id="28989481"/>
<keyword evidence="2" id="KW-1185">Reference proteome</keyword>
<dbReference type="VEuPathDB" id="FungiDB:PHYBLDRAFT_117388"/>
<dbReference type="InterPro" id="IPR011990">
    <property type="entry name" value="TPR-like_helical_dom_sf"/>
</dbReference>
<sequence>MQCHEKGELEQATQYWRLSAESESPLGLLFYGIALRHGWGCKKDPTVAVRYLKRAVEHAKYDLRTGFAQSAMVAKHELVLAIYELGVCFRHGWGVPKDLKMASTYFEIAAGLGDPDAMNDIAFCYCHGHGVKKDMYKAAKYYRMADYQGRGLIGNSWIWKDKYNVVDQPDWDGLK</sequence>
<dbReference type="PANTHER" id="PTHR43628:SF1">
    <property type="entry name" value="CHITIN SYNTHASE REGULATORY FACTOR 2-RELATED"/>
    <property type="match status" value="1"/>
</dbReference>
<dbReference type="InterPro" id="IPR006597">
    <property type="entry name" value="Sel1-like"/>
</dbReference>